<sequence length="158" mass="16643">MPKTSFVGPQKAITAAIEAPSSNVTFIIGTADGCMLSFANEYRYIGGNAHASLVAGLSVSSSDTVRSVSFDDHLREIDGKAYTPASFSTTTQSTMGVAVSGDSTVFVVEVENVEAVRVNQKVFDLHLNTPRARSLRPACSSPLAERRVPSCSPASIAD</sequence>
<dbReference type="AlphaFoldDB" id="A0A4Q9M9C5"/>
<dbReference type="Proteomes" id="UP000292957">
    <property type="component" value="Unassembled WGS sequence"/>
</dbReference>
<dbReference type="InterPro" id="IPR015943">
    <property type="entry name" value="WD40/YVTN_repeat-like_dom_sf"/>
</dbReference>
<reference evidence="1" key="1">
    <citation type="submission" date="2019-01" db="EMBL/GenBank/DDBJ databases">
        <title>Draft genome sequences of three monokaryotic isolates of the white-rot basidiomycete fungus Dichomitus squalens.</title>
        <authorList>
            <consortium name="DOE Joint Genome Institute"/>
            <person name="Lopez S.C."/>
            <person name="Andreopoulos B."/>
            <person name="Pangilinan J."/>
            <person name="Lipzen A."/>
            <person name="Riley R."/>
            <person name="Ahrendt S."/>
            <person name="Ng V."/>
            <person name="Barry K."/>
            <person name="Daum C."/>
            <person name="Grigoriev I.V."/>
            <person name="Hilden K.S."/>
            <person name="Makela M.R."/>
            <person name="de Vries R.P."/>
        </authorList>
    </citation>
    <scope>NUCLEOTIDE SEQUENCE [LARGE SCALE GENOMIC DNA]</scope>
    <source>
        <strain evidence="1">OM18370.1</strain>
    </source>
</reference>
<protein>
    <submittedName>
        <fullName evidence="1">Uncharacterized protein</fullName>
    </submittedName>
</protein>
<gene>
    <name evidence="1" type="ORF">BD311DRAFT_811250</name>
</gene>
<dbReference type="EMBL" id="ML143527">
    <property type="protein sequence ID" value="TBU22768.1"/>
    <property type="molecule type" value="Genomic_DNA"/>
</dbReference>
<dbReference type="OrthoDB" id="2306at2759"/>
<accession>A0A4Q9M9C5</accession>
<organism evidence="1">
    <name type="scientific">Dichomitus squalens</name>
    <dbReference type="NCBI Taxonomy" id="114155"/>
    <lineage>
        <taxon>Eukaryota</taxon>
        <taxon>Fungi</taxon>
        <taxon>Dikarya</taxon>
        <taxon>Basidiomycota</taxon>
        <taxon>Agaricomycotina</taxon>
        <taxon>Agaricomycetes</taxon>
        <taxon>Polyporales</taxon>
        <taxon>Polyporaceae</taxon>
        <taxon>Dichomitus</taxon>
    </lineage>
</organism>
<proteinExistence type="predicted"/>
<name>A0A4Q9M9C5_9APHY</name>
<evidence type="ECO:0000313" key="1">
    <source>
        <dbReference type="EMBL" id="TBU22768.1"/>
    </source>
</evidence>
<dbReference type="Gene3D" id="2.130.10.10">
    <property type="entry name" value="YVTN repeat-like/Quinoprotein amine dehydrogenase"/>
    <property type="match status" value="1"/>
</dbReference>